<dbReference type="Proteomes" id="UP001367508">
    <property type="component" value="Unassembled WGS sequence"/>
</dbReference>
<sequence length="156" mass="17477">MLFTLQLINLEFSELIHFYHVLSVLELTSALGAASYIDEILLSLIKGMNHMIIEMVVRWLCRIGVGSGKFEIRLKVVLPSKSPRPLPKGFSLTWKDEPAPSNILIGAIKEESLSAVDVSRHDRSCNEPAQRSSLQLLPYCTLPYSLAAKQEQIKNV</sequence>
<gene>
    <name evidence="1" type="ORF">VNO77_43345</name>
</gene>
<evidence type="ECO:0000313" key="1">
    <source>
        <dbReference type="EMBL" id="KAK7305439.1"/>
    </source>
</evidence>
<accession>A0AAN9JXK4</accession>
<evidence type="ECO:0000313" key="2">
    <source>
        <dbReference type="Proteomes" id="UP001367508"/>
    </source>
</evidence>
<name>A0AAN9JXK4_CANGL</name>
<reference evidence="1 2" key="1">
    <citation type="submission" date="2024-01" db="EMBL/GenBank/DDBJ databases">
        <title>The genomes of 5 underutilized Papilionoideae crops provide insights into root nodulation and disease resistanc.</title>
        <authorList>
            <person name="Jiang F."/>
        </authorList>
    </citation>
    <scope>NUCLEOTIDE SEQUENCE [LARGE SCALE GENOMIC DNA]</scope>
    <source>
        <strain evidence="1">LVBAO_FW01</strain>
        <tissue evidence="1">Leaves</tissue>
    </source>
</reference>
<comment type="caution">
    <text evidence="1">The sequence shown here is derived from an EMBL/GenBank/DDBJ whole genome shotgun (WGS) entry which is preliminary data.</text>
</comment>
<organism evidence="1 2">
    <name type="scientific">Canavalia gladiata</name>
    <name type="common">Sword bean</name>
    <name type="synonym">Dolichos gladiatus</name>
    <dbReference type="NCBI Taxonomy" id="3824"/>
    <lineage>
        <taxon>Eukaryota</taxon>
        <taxon>Viridiplantae</taxon>
        <taxon>Streptophyta</taxon>
        <taxon>Embryophyta</taxon>
        <taxon>Tracheophyta</taxon>
        <taxon>Spermatophyta</taxon>
        <taxon>Magnoliopsida</taxon>
        <taxon>eudicotyledons</taxon>
        <taxon>Gunneridae</taxon>
        <taxon>Pentapetalae</taxon>
        <taxon>rosids</taxon>
        <taxon>fabids</taxon>
        <taxon>Fabales</taxon>
        <taxon>Fabaceae</taxon>
        <taxon>Papilionoideae</taxon>
        <taxon>50 kb inversion clade</taxon>
        <taxon>NPAAA clade</taxon>
        <taxon>indigoferoid/millettioid clade</taxon>
        <taxon>Phaseoleae</taxon>
        <taxon>Canavalia</taxon>
    </lineage>
</organism>
<dbReference type="AlphaFoldDB" id="A0AAN9JXK4"/>
<dbReference type="EMBL" id="JAYMYQ010000011">
    <property type="protein sequence ID" value="KAK7305439.1"/>
    <property type="molecule type" value="Genomic_DNA"/>
</dbReference>
<protein>
    <submittedName>
        <fullName evidence="1">Uncharacterized protein</fullName>
    </submittedName>
</protein>
<proteinExistence type="predicted"/>
<keyword evidence="2" id="KW-1185">Reference proteome</keyword>